<accession>A0A1W0ACJ3</accession>
<dbReference type="InterPro" id="IPR036291">
    <property type="entry name" value="NAD(P)-bd_dom_sf"/>
</dbReference>
<gene>
    <name evidence="3" type="ORF">THRCLA_00035</name>
</gene>
<name>A0A1W0ACJ3_9STRA</name>
<dbReference type="PANTHER" id="PTHR24320:SF148">
    <property type="entry name" value="NAD(P)-BINDING ROSSMANN-FOLD SUPERFAMILY PROTEIN"/>
    <property type="match status" value="1"/>
</dbReference>
<proteinExistence type="inferred from homology"/>
<evidence type="ECO:0000313" key="4">
    <source>
        <dbReference type="Proteomes" id="UP000243217"/>
    </source>
</evidence>
<evidence type="ECO:0000313" key="3">
    <source>
        <dbReference type="EMBL" id="OQS07975.1"/>
    </source>
</evidence>
<dbReference type="STRING" id="74557.A0A1W0ACJ3"/>
<protein>
    <submittedName>
        <fullName evidence="3">Short-chain dehydrogenase TIC 32, chloroplastic</fullName>
    </submittedName>
</protein>
<dbReference type="Pfam" id="PF00106">
    <property type="entry name" value="adh_short"/>
    <property type="match status" value="1"/>
</dbReference>
<dbReference type="InterPro" id="IPR002347">
    <property type="entry name" value="SDR_fam"/>
</dbReference>
<reference evidence="3 4" key="1">
    <citation type="journal article" date="2014" name="Genome Biol. Evol.">
        <title>The secreted proteins of Achlya hypogyna and Thraustotheca clavata identify the ancestral oomycete secretome and reveal gene acquisitions by horizontal gene transfer.</title>
        <authorList>
            <person name="Misner I."/>
            <person name="Blouin N."/>
            <person name="Leonard G."/>
            <person name="Richards T.A."/>
            <person name="Lane C.E."/>
        </authorList>
    </citation>
    <scope>NUCLEOTIDE SEQUENCE [LARGE SCALE GENOMIC DNA]</scope>
    <source>
        <strain evidence="3 4">ATCC 34112</strain>
    </source>
</reference>
<keyword evidence="2" id="KW-0560">Oxidoreductase</keyword>
<dbReference type="GO" id="GO:0016491">
    <property type="term" value="F:oxidoreductase activity"/>
    <property type="evidence" value="ECO:0007669"/>
    <property type="project" value="UniProtKB-KW"/>
</dbReference>
<dbReference type="AlphaFoldDB" id="A0A1W0ACJ3"/>
<comment type="caution">
    <text evidence="3">The sequence shown here is derived from an EMBL/GenBank/DDBJ whole genome shotgun (WGS) entry which is preliminary data.</text>
</comment>
<sequence>MSFQLSIDGIKYQFATNHVGVMALALGLLPLLESSAPARIVNAPASGIDFENINNEATYSKYTAYGQSKRATILFTRDLHRRLRERGITNIYVNTLHPGLVQTNIFSDYDNGAKTQLYCATSEDIVNND</sequence>
<dbReference type="OrthoDB" id="187748at2759"/>
<dbReference type="Proteomes" id="UP000243217">
    <property type="component" value="Unassembled WGS sequence"/>
</dbReference>
<dbReference type="Gene3D" id="3.40.50.720">
    <property type="entry name" value="NAD(P)-binding Rossmann-like Domain"/>
    <property type="match status" value="1"/>
</dbReference>
<organism evidence="3 4">
    <name type="scientific">Thraustotheca clavata</name>
    <dbReference type="NCBI Taxonomy" id="74557"/>
    <lineage>
        <taxon>Eukaryota</taxon>
        <taxon>Sar</taxon>
        <taxon>Stramenopiles</taxon>
        <taxon>Oomycota</taxon>
        <taxon>Saprolegniomycetes</taxon>
        <taxon>Saprolegniales</taxon>
        <taxon>Achlyaceae</taxon>
        <taxon>Thraustotheca</taxon>
    </lineage>
</organism>
<comment type="similarity">
    <text evidence="1">Belongs to the short-chain dehydrogenases/reductases (SDR) family.</text>
</comment>
<dbReference type="InterPro" id="IPR020904">
    <property type="entry name" value="Sc_DH/Rdtase_CS"/>
</dbReference>
<evidence type="ECO:0000256" key="1">
    <source>
        <dbReference type="ARBA" id="ARBA00006484"/>
    </source>
</evidence>
<evidence type="ECO:0000256" key="2">
    <source>
        <dbReference type="ARBA" id="ARBA00023002"/>
    </source>
</evidence>
<dbReference type="PROSITE" id="PS00061">
    <property type="entry name" value="ADH_SHORT"/>
    <property type="match status" value="1"/>
</dbReference>
<dbReference type="PANTHER" id="PTHR24320">
    <property type="entry name" value="RETINOL DEHYDROGENASE"/>
    <property type="match status" value="1"/>
</dbReference>
<dbReference type="SUPFAM" id="SSF51735">
    <property type="entry name" value="NAD(P)-binding Rossmann-fold domains"/>
    <property type="match status" value="1"/>
</dbReference>
<keyword evidence="4" id="KW-1185">Reference proteome</keyword>
<dbReference type="EMBL" id="JNBS01000016">
    <property type="protein sequence ID" value="OQS07975.1"/>
    <property type="molecule type" value="Genomic_DNA"/>
</dbReference>